<dbReference type="AlphaFoldDB" id="C7LZ23"/>
<accession>C7LZ23</accession>
<evidence type="ECO:0000313" key="3">
    <source>
        <dbReference type="Proteomes" id="UP000000771"/>
    </source>
</evidence>
<dbReference type="eggNOG" id="COG1668">
    <property type="taxonomic scope" value="Bacteria"/>
</dbReference>
<dbReference type="EMBL" id="CP001631">
    <property type="protein sequence ID" value="ACU53981.1"/>
    <property type="molecule type" value="Genomic_DNA"/>
</dbReference>
<gene>
    <name evidence="2" type="ordered locus">Afer_1043</name>
</gene>
<protein>
    <submittedName>
        <fullName evidence="2">ABC-2 type transporter</fullName>
    </submittedName>
</protein>
<keyword evidence="1" id="KW-0472">Membrane</keyword>
<feature type="transmembrane region" description="Helical" evidence="1">
    <location>
        <begin position="210"/>
        <end position="231"/>
    </location>
</feature>
<dbReference type="PANTHER" id="PTHR43471:SF1">
    <property type="entry name" value="ABC TRANSPORTER PERMEASE PROTEIN NOSY-RELATED"/>
    <property type="match status" value="1"/>
</dbReference>
<keyword evidence="1" id="KW-1133">Transmembrane helix</keyword>
<dbReference type="KEGG" id="afo:Afer_1043"/>
<evidence type="ECO:0000313" key="2">
    <source>
        <dbReference type="EMBL" id="ACU53981.1"/>
    </source>
</evidence>
<dbReference type="STRING" id="525909.Afer_1043"/>
<dbReference type="RefSeq" id="WP_015798467.1">
    <property type="nucleotide sequence ID" value="NC_013124.1"/>
</dbReference>
<dbReference type="PANTHER" id="PTHR43471">
    <property type="entry name" value="ABC TRANSPORTER PERMEASE"/>
    <property type="match status" value="1"/>
</dbReference>
<dbReference type="Pfam" id="PF12730">
    <property type="entry name" value="ABC2_membrane_4"/>
    <property type="match status" value="1"/>
</dbReference>
<keyword evidence="3" id="KW-1185">Reference proteome</keyword>
<feature type="transmembrane region" description="Helical" evidence="1">
    <location>
        <begin position="104"/>
        <end position="132"/>
    </location>
</feature>
<sequence>MTWWRIRAVIAKEFTDFRRNRYVLYSMVALPLISLVAPVLSLTSLPEAAPMSLLDKVTTASSIEFLLPPLVLPGVLAGFAIVGERDQGTLEPLLSSPLSATELYVAKLLAVLAPTFIGSWGLYALTLVVVHFAAAASVSAHLITAPLVVRQLGLDVLLSGWAVLVGLFASSRASDVRVAQQLSALASVPVLLVIVLLVQGVISLSVADGVALAGALLLVEIVGLAVLARTFDPERLLAPRSPRRTRSRGRALPT</sequence>
<feature type="transmembrane region" description="Helical" evidence="1">
    <location>
        <begin position="152"/>
        <end position="170"/>
    </location>
</feature>
<reference evidence="2 3" key="1">
    <citation type="journal article" date="2009" name="Stand. Genomic Sci.">
        <title>Complete genome sequence of Acidimicrobium ferrooxidans type strain (ICP).</title>
        <authorList>
            <person name="Clum A."/>
            <person name="Nolan M."/>
            <person name="Lang E."/>
            <person name="Glavina Del Rio T."/>
            <person name="Tice H."/>
            <person name="Copeland A."/>
            <person name="Cheng J.F."/>
            <person name="Lucas S."/>
            <person name="Chen F."/>
            <person name="Bruce D."/>
            <person name="Goodwin L."/>
            <person name="Pitluck S."/>
            <person name="Ivanova N."/>
            <person name="Mavrommatis K."/>
            <person name="Mikhailova N."/>
            <person name="Pati A."/>
            <person name="Chen A."/>
            <person name="Palaniappan K."/>
            <person name="Goker M."/>
            <person name="Spring S."/>
            <person name="Land M."/>
            <person name="Hauser L."/>
            <person name="Chang Y.J."/>
            <person name="Jeffries C.C."/>
            <person name="Chain P."/>
            <person name="Bristow J."/>
            <person name="Eisen J.A."/>
            <person name="Markowitz V."/>
            <person name="Hugenholtz P."/>
            <person name="Kyrpides N.C."/>
            <person name="Klenk H.P."/>
            <person name="Lapidus A."/>
        </authorList>
    </citation>
    <scope>NUCLEOTIDE SEQUENCE [LARGE SCALE GENOMIC DNA]</scope>
    <source>
        <strain evidence="3">DSM 10331 / JCM 15462 / NBRC 103882 / ICP</strain>
    </source>
</reference>
<keyword evidence="1" id="KW-0812">Transmembrane</keyword>
<name>C7LZ23_ACIFD</name>
<dbReference type="OrthoDB" id="157137at2"/>
<organism evidence="2 3">
    <name type="scientific">Acidimicrobium ferrooxidans (strain DSM 10331 / JCM 15462 / NBRC 103882 / ICP)</name>
    <dbReference type="NCBI Taxonomy" id="525909"/>
    <lineage>
        <taxon>Bacteria</taxon>
        <taxon>Bacillati</taxon>
        <taxon>Actinomycetota</taxon>
        <taxon>Acidimicrobiia</taxon>
        <taxon>Acidimicrobiales</taxon>
        <taxon>Acidimicrobiaceae</taxon>
        <taxon>Acidimicrobium</taxon>
    </lineage>
</organism>
<feature type="transmembrane region" description="Helical" evidence="1">
    <location>
        <begin position="182"/>
        <end position="204"/>
    </location>
</feature>
<feature type="transmembrane region" description="Helical" evidence="1">
    <location>
        <begin position="22"/>
        <end position="45"/>
    </location>
</feature>
<dbReference type="HOGENOM" id="CLU_1080496_0_0_11"/>
<feature type="transmembrane region" description="Helical" evidence="1">
    <location>
        <begin position="65"/>
        <end position="83"/>
    </location>
</feature>
<evidence type="ECO:0000256" key="1">
    <source>
        <dbReference type="SAM" id="Phobius"/>
    </source>
</evidence>
<proteinExistence type="predicted"/>
<dbReference type="Proteomes" id="UP000000771">
    <property type="component" value="Chromosome"/>
</dbReference>